<dbReference type="AlphaFoldDB" id="A0A1F4T5F9"/>
<comment type="caution">
    <text evidence="8">The sequence shown here is derived from an EMBL/GenBank/DDBJ whole genome shotgun (WGS) entry which is preliminary data.</text>
</comment>
<protein>
    <recommendedName>
        <fullName evidence="6 7">Large ribosomal subunit protein uL18</fullName>
    </recommendedName>
</protein>
<dbReference type="EMBL" id="MEUG01000001">
    <property type="protein sequence ID" value="OGC27992.1"/>
    <property type="molecule type" value="Genomic_DNA"/>
</dbReference>
<evidence type="ECO:0000313" key="8">
    <source>
        <dbReference type="EMBL" id="OGC27992.1"/>
    </source>
</evidence>
<comment type="function">
    <text evidence="7">This is one of the proteins that bind and probably mediate the attachment of the 5S RNA into the large ribosomal subunit, where it forms part of the central protuberance.</text>
</comment>
<dbReference type="Proteomes" id="UP000178602">
    <property type="component" value="Unassembled WGS sequence"/>
</dbReference>
<evidence type="ECO:0000256" key="4">
    <source>
        <dbReference type="ARBA" id="ARBA00022980"/>
    </source>
</evidence>
<dbReference type="GO" id="GO:0006412">
    <property type="term" value="P:translation"/>
    <property type="evidence" value="ECO:0007669"/>
    <property type="project" value="UniProtKB-UniRule"/>
</dbReference>
<keyword evidence="2 7" id="KW-0699">rRNA-binding</keyword>
<dbReference type="InterPro" id="IPR004389">
    <property type="entry name" value="Ribosomal_uL18_bac-type"/>
</dbReference>
<dbReference type="GO" id="GO:0022625">
    <property type="term" value="C:cytosolic large ribosomal subunit"/>
    <property type="evidence" value="ECO:0007669"/>
    <property type="project" value="TreeGrafter"/>
</dbReference>
<dbReference type="GO" id="GO:0003735">
    <property type="term" value="F:structural constituent of ribosome"/>
    <property type="evidence" value="ECO:0007669"/>
    <property type="project" value="InterPro"/>
</dbReference>
<evidence type="ECO:0000256" key="6">
    <source>
        <dbReference type="ARBA" id="ARBA00035197"/>
    </source>
</evidence>
<dbReference type="SUPFAM" id="SSF53137">
    <property type="entry name" value="Translational machinery components"/>
    <property type="match status" value="1"/>
</dbReference>
<evidence type="ECO:0000256" key="5">
    <source>
        <dbReference type="ARBA" id="ARBA00023274"/>
    </source>
</evidence>
<organism evidence="8 9">
    <name type="scientific">candidate division WOR-1 bacterium RIFOXYC12_FULL_54_18</name>
    <dbReference type="NCBI Taxonomy" id="1802584"/>
    <lineage>
        <taxon>Bacteria</taxon>
        <taxon>Bacillati</taxon>
        <taxon>Saganbacteria</taxon>
    </lineage>
</organism>
<dbReference type="Pfam" id="PF00861">
    <property type="entry name" value="Ribosomal_L18p"/>
    <property type="match status" value="1"/>
</dbReference>
<gene>
    <name evidence="7" type="primary">rplR</name>
    <name evidence="8" type="ORF">A3K49_03205</name>
</gene>
<keyword evidence="5 7" id="KW-0687">Ribonucleoprotein</keyword>
<comment type="subunit">
    <text evidence="7">Part of the 50S ribosomal subunit; part of the 5S rRNA/L5/L18/L25 subcomplex. Contacts the 5S and 23S rRNAs.</text>
</comment>
<keyword evidence="3 7" id="KW-0694">RNA-binding</keyword>
<dbReference type="PANTHER" id="PTHR12899:SF3">
    <property type="entry name" value="LARGE RIBOSOMAL SUBUNIT PROTEIN UL18M"/>
    <property type="match status" value="1"/>
</dbReference>
<sequence length="103" mass="11220">MRKKKVFGTLERPRLSVFRGIRNIHAQIIVDSESRTLVSASTVEKGLLKNGGNLAAAKKIGSLIAERAKAKGIKKVVFDRGSFIYHGRVKALADAAREGGLEF</sequence>
<dbReference type="CDD" id="cd00432">
    <property type="entry name" value="Ribosomal_L18_L5e"/>
    <property type="match status" value="1"/>
</dbReference>
<name>A0A1F4T5F9_UNCSA</name>
<reference evidence="8 9" key="1">
    <citation type="journal article" date="2016" name="Nat. Commun.">
        <title>Thousands of microbial genomes shed light on interconnected biogeochemical processes in an aquifer system.</title>
        <authorList>
            <person name="Anantharaman K."/>
            <person name="Brown C.T."/>
            <person name="Hug L.A."/>
            <person name="Sharon I."/>
            <person name="Castelle C.J."/>
            <person name="Probst A.J."/>
            <person name="Thomas B.C."/>
            <person name="Singh A."/>
            <person name="Wilkins M.J."/>
            <person name="Karaoz U."/>
            <person name="Brodie E.L."/>
            <person name="Williams K.H."/>
            <person name="Hubbard S.S."/>
            <person name="Banfield J.F."/>
        </authorList>
    </citation>
    <scope>NUCLEOTIDE SEQUENCE [LARGE SCALE GENOMIC DNA]</scope>
</reference>
<dbReference type="GO" id="GO:0008097">
    <property type="term" value="F:5S rRNA binding"/>
    <property type="evidence" value="ECO:0007669"/>
    <property type="project" value="TreeGrafter"/>
</dbReference>
<dbReference type="Gene3D" id="3.30.420.100">
    <property type="match status" value="1"/>
</dbReference>
<dbReference type="HAMAP" id="MF_01337_B">
    <property type="entry name" value="Ribosomal_uL18_B"/>
    <property type="match status" value="1"/>
</dbReference>
<dbReference type="InterPro" id="IPR057268">
    <property type="entry name" value="Ribosomal_L18"/>
</dbReference>
<evidence type="ECO:0000256" key="7">
    <source>
        <dbReference type="HAMAP-Rule" id="MF_01337"/>
    </source>
</evidence>
<accession>A0A1F4T5F9</accession>
<proteinExistence type="inferred from homology"/>
<comment type="similarity">
    <text evidence="1 7">Belongs to the universal ribosomal protein uL18 family.</text>
</comment>
<dbReference type="NCBIfam" id="TIGR00060">
    <property type="entry name" value="L18_bact"/>
    <property type="match status" value="1"/>
</dbReference>
<dbReference type="PANTHER" id="PTHR12899">
    <property type="entry name" value="39S RIBOSOMAL PROTEIN L18, MITOCHONDRIAL"/>
    <property type="match status" value="1"/>
</dbReference>
<keyword evidence="4 7" id="KW-0689">Ribosomal protein</keyword>
<evidence type="ECO:0000256" key="1">
    <source>
        <dbReference type="ARBA" id="ARBA00007116"/>
    </source>
</evidence>
<dbReference type="FunFam" id="3.30.420.100:FF:000001">
    <property type="entry name" value="50S ribosomal protein L18"/>
    <property type="match status" value="1"/>
</dbReference>
<evidence type="ECO:0000256" key="2">
    <source>
        <dbReference type="ARBA" id="ARBA00022730"/>
    </source>
</evidence>
<evidence type="ECO:0000256" key="3">
    <source>
        <dbReference type="ARBA" id="ARBA00022884"/>
    </source>
</evidence>
<evidence type="ECO:0000313" key="9">
    <source>
        <dbReference type="Proteomes" id="UP000178602"/>
    </source>
</evidence>
<dbReference type="InterPro" id="IPR005484">
    <property type="entry name" value="Ribosomal_uL18_bac/plant/anim"/>
</dbReference>